<dbReference type="InterPro" id="IPR018490">
    <property type="entry name" value="cNMP-bd_dom_sf"/>
</dbReference>
<dbReference type="SUPFAM" id="SSF47384">
    <property type="entry name" value="Homodimeric domain of signal transducing histidine kinase"/>
    <property type="match status" value="1"/>
</dbReference>
<dbReference type="PANTHER" id="PTHR43065:SF48">
    <property type="entry name" value="HISTIDINE KINASE"/>
    <property type="match status" value="1"/>
</dbReference>
<dbReference type="EC" id="2.7.13.3" evidence="2"/>
<dbReference type="InterPro" id="IPR036890">
    <property type="entry name" value="HATPase_C_sf"/>
</dbReference>
<organism evidence="6 7">
    <name type="scientific">Hymenobacter elongatus</name>
    <dbReference type="NCBI Taxonomy" id="877208"/>
    <lineage>
        <taxon>Bacteria</taxon>
        <taxon>Pseudomonadati</taxon>
        <taxon>Bacteroidota</taxon>
        <taxon>Cytophagia</taxon>
        <taxon>Cytophagales</taxon>
        <taxon>Hymenobacteraceae</taxon>
        <taxon>Hymenobacter</taxon>
    </lineage>
</organism>
<dbReference type="PROSITE" id="PS50042">
    <property type="entry name" value="CNMP_BINDING_3"/>
    <property type="match status" value="1"/>
</dbReference>
<proteinExistence type="predicted"/>
<feature type="domain" description="Histidine kinase" evidence="5">
    <location>
        <begin position="371"/>
        <end position="538"/>
    </location>
</feature>
<keyword evidence="3" id="KW-0597">Phosphoprotein</keyword>
<dbReference type="PANTHER" id="PTHR43065">
    <property type="entry name" value="SENSOR HISTIDINE KINASE"/>
    <property type="match status" value="1"/>
</dbReference>
<dbReference type="PRINTS" id="PR00344">
    <property type="entry name" value="BCTRLSENSOR"/>
</dbReference>
<name>A0A4Z0PID0_9BACT</name>
<protein>
    <recommendedName>
        <fullName evidence="2">histidine kinase</fullName>
        <ecNumber evidence="2">2.7.13.3</ecNumber>
    </recommendedName>
</protein>
<dbReference type="SUPFAM" id="SSF51206">
    <property type="entry name" value="cAMP-binding domain-like"/>
    <property type="match status" value="1"/>
</dbReference>
<sequence>MRGAAKKFGKKRVFSGCKRYYHRLGRPRASCLARAAERNKVSSLFIRLIWYVHPAHTWPAPTVCAIFPAPNTLPPMSTTLAAADLLVIPTFQGLPPQTLEWLVAHGERRDYAPDEVVARPGDEAEYMMAILTGGLQFYAVRNGQREPVFRLEPGQISGVLPYSRLRTIGGFGVAVGDTILYVLHRNLFPQLEQASPELVQRLVSLMSDRAREEARGQERDEKLRALGKLSAGLAHELNNPAAAISRAVEALQERAAAKPALLLELVRHCPEPGALQALTQLAVPGHSPTQGLSALACADREDEIASWLEDQGVPDGYRLAAGLMEAGLTLATLEPVAAALPNAALPAAFAWLEGQLMMLHLIGDVQEAGGRISTLVQNVKTYSHMDRGGDYALLDVQAGLESTLNMLGFPLRAKNIRLVRDFAPVLPAIRGLVSSLNQVWTNLLDNAIDALPPGGEIVLRTTLDDDFVRVFIIDNGPGITPEVLPRIFEPFYTTKQAGDGTGLGLDIAQRVVRNHGGRLEVQSRPGRTEFCAWLPVGEGLKL</sequence>
<dbReference type="GO" id="GO:0000155">
    <property type="term" value="F:phosphorelay sensor kinase activity"/>
    <property type="evidence" value="ECO:0007669"/>
    <property type="project" value="InterPro"/>
</dbReference>
<dbReference type="InterPro" id="IPR003661">
    <property type="entry name" value="HisK_dim/P_dom"/>
</dbReference>
<dbReference type="InterPro" id="IPR003594">
    <property type="entry name" value="HATPase_dom"/>
</dbReference>
<dbReference type="EMBL" id="SRLD01000026">
    <property type="protein sequence ID" value="TGE15068.1"/>
    <property type="molecule type" value="Genomic_DNA"/>
</dbReference>
<dbReference type="Pfam" id="PF02518">
    <property type="entry name" value="HATPase_c"/>
    <property type="match status" value="1"/>
</dbReference>
<dbReference type="Proteomes" id="UP000297739">
    <property type="component" value="Unassembled WGS sequence"/>
</dbReference>
<dbReference type="Gene3D" id="1.10.287.130">
    <property type="match status" value="1"/>
</dbReference>
<evidence type="ECO:0000259" key="4">
    <source>
        <dbReference type="PROSITE" id="PS50042"/>
    </source>
</evidence>
<evidence type="ECO:0000259" key="5">
    <source>
        <dbReference type="PROSITE" id="PS50109"/>
    </source>
</evidence>
<gene>
    <name evidence="6" type="ORF">E5J99_13610</name>
</gene>
<evidence type="ECO:0000256" key="3">
    <source>
        <dbReference type="ARBA" id="ARBA00022553"/>
    </source>
</evidence>
<evidence type="ECO:0000256" key="1">
    <source>
        <dbReference type="ARBA" id="ARBA00000085"/>
    </source>
</evidence>
<comment type="caution">
    <text evidence="6">The sequence shown here is derived from an EMBL/GenBank/DDBJ whole genome shotgun (WGS) entry which is preliminary data.</text>
</comment>
<dbReference type="CDD" id="cd00038">
    <property type="entry name" value="CAP_ED"/>
    <property type="match status" value="1"/>
</dbReference>
<dbReference type="PROSITE" id="PS50109">
    <property type="entry name" value="HIS_KIN"/>
    <property type="match status" value="1"/>
</dbReference>
<dbReference type="InterPro" id="IPR004358">
    <property type="entry name" value="Sig_transdc_His_kin-like_C"/>
</dbReference>
<accession>A0A4Z0PID0</accession>
<keyword evidence="7" id="KW-1185">Reference proteome</keyword>
<dbReference type="SMART" id="SM00100">
    <property type="entry name" value="cNMP"/>
    <property type="match status" value="1"/>
</dbReference>
<dbReference type="OrthoDB" id="9806995at2"/>
<evidence type="ECO:0000313" key="7">
    <source>
        <dbReference type="Proteomes" id="UP000297739"/>
    </source>
</evidence>
<dbReference type="Gene3D" id="3.30.565.10">
    <property type="entry name" value="Histidine kinase-like ATPase, C-terminal domain"/>
    <property type="match status" value="1"/>
</dbReference>
<reference evidence="6 7" key="1">
    <citation type="submission" date="2019-04" db="EMBL/GenBank/DDBJ databases">
        <authorList>
            <person name="Feng G."/>
            <person name="Zhang J."/>
            <person name="Zhu H."/>
        </authorList>
    </citation>
    <scope>NUCLEOTIDE SEQUENCE [LARGE SCALE GENOMIC DNA]</scope>
    <source>
        <strain evidence="6 7">JCM 17223</strain>
    </source>
</reference>
<evidence type="ECO:0000313" key="6">
    <source>
        <dbReference type="EMBL" id="TGE15068.1"/>
    </source>
</evidence>
<feature type="domain" description="Cyclic nucleotide-binding" evidence="4">
    <location>
        <begin position="90"/>
        <end position="209"/>
    </location>
</feature>
<evidence type="ECO:0000256" key="2">
    <source>
        <dbReference type="ARBA" id="ARBA00012438"/>
    </source>
</evidence>
<dbReference type="AlphaFoldDB" id="A0A4Z0PID0"/>
<dbReference type="InterPro" id="IPR014710">
    <property type="entry name" value="RmlC-like_jellyroll"/>
</dbReference>
<dbReference type="InterPro" id="IPR000595">
    <property type="entry name" value="cNMP-bd_dom"/>
</dbReference>
<dbReference type="Pfam" id="PF00027">
    <property type="entry name" value="cNMP_binding"/>
    <property type="match status" value="1"/>
</dbReference>
<dbReference type="SUPFAM" id="SSF55874">
    <property type="entry name" value="ATPase domain of HSP90 chaperone/DNA topoisomerase II/histidine kinase"/>
    <property type="match status" value="1"/>
</dbReference>
<comment type="catalytic activity">
    <reaction evidence="1">
        <text>ATP + protein L-histidine = ADP + protein N-phospho-L-histidine.</text>
        <dbReference type="EC" id="2.7.13.3"/>
    </reaction>
</comment>
<dbReference type="SMART" id="SM00387">
    <property type="entry name" value="HATPase_c"/>
    <property type="match status" value="1"/>
</dbReference>
<dbReference type="InterPro" id="IPR036097">
    <property type="entry name" value="HisK_dim/P_sf"/>
</dbReference>
<dbReference type="CDD" id="cd00082">
    <property type="entry name" value="HisKA"/>
    <property type="match status" value="1"/>
</dbReference>
<dbReference type="InterPro" id="IPR005467">
    <property type="entry name" value="His_kinase_dom"/>
</dbReference>
<dbReference type="Gene3D" id="2.60.120.10">
    <property type="entry name" value="Jelly Rolls"/>
    <property type="match status" value="1"/>
</dbReference>